<dbReference type="Proteomes" id="UP001066276">
    <property type="component" value="Chromosome 1_1"/>
</dbReference>
<comment type="caution">
    <text evidence="2">The sequence shown here is derived from an EMBL/GenBank/DDBJ whole genome shotgun (WGS) entry which is preliminary data.</text>
</comment>
<evidence type="ECO:0000313" key="3">
    <source>
        <dbReference type="Proteomes" id="UP001066276"/>
    </source>
</evidence>
<keyword evidence="3" id="KW-1185">Reference proteome</keyword>
<organism evidence="2 3">
    <name type="scientific">Pleurodeles waltl</name>
    <name type="common">Iberian ribbed newt</name>
    <dbReference type="NCBI Taxonomy" id="8319"/>
    <lineage>
        <taxon>Eukaryota</taxon>
        <taxon>Metazoa</taxon>
        <taxon>Chordata</taxon>
        <taxon>Craniata</taxon>
        <taxon>Vertebrata</taxon>
        <taxon>Euteleostomi</taxon>
        <taxon>Amphibia</taxon>
        <taxon>Batrachia</taxon>
        <taxon>Caudata</taxon>
        <taxon>Salamandroidea</taxon>
        <taxon>Salamandridae</taxon>
        <taxon>Pleurodelinae</taxon>
        <taxon>Pleurodeles</taxon>
    </lineage>
</organism>
<accession>A0AAV7WS39</accession>
<gene>
    <name evidence="2" type="ORF">NDU88_004516</name>
</gene>
<reference evidence="2" key="1">
    <citation type="journal article" date="2022" name="bioRxiv">
        <title>Sequencing and chromosome-scale assembly of the giantPleurodeles waltlgenome.</title>
        <authorList>
            <person name="Brown T."/>
            <person name="Elewa A."/>
            <person name="Iarovenko S."/>
            <person name="Subramanian E."/>
            <person name="Araus A.J."/>
            <person name="Petzold A."/>
            <person name="Susuki M."/>
            <person name="Suzuki K.-i.T."/>
            <person name="Hayashi T."/>
            <person name="Toyoda A."/>
            <person name="Oliveira C."/>
            <person name="Osipova E."/>
            <person name="Leigh N.D."/>
            <person name="Simon A."/>
            <person name="Yun M.H."/>
        </authorList>
    </citation>
    <scope>NUCLEOTIDE SEQUENCE</scope>
    <source>
        <strain evidence="2">20211129_DDA</strain>
        <tissue evidence="2">Liver</tissue>
    </source>
</reference>
<dbReference type="EMBL" id="JANPWB010000001">
    <property type="protein sequence ID" value="KAJ1216918.1"/>
    <property type="molecule type" value="Genomic_DNA"/>
</dbReference>
<name>A0AAV7WS39_PLEWA</name>
<proteinExistence type="predicted"/>
<sequence length="139" mass="15716">MQSLCLAKSGSVLWDIQSTLTRLEKEIRDLETILATKETADIAQRLRAALTDSQEAAEREALFRGKYAQVRSYGEGEKPDRALATTIHMICSENTILEVRDPSGRLLKDIPDILKVFATYNEHLYSSTREIPPDTDNYL</sequence>
<evidence type="ECO:0000313" key="2">
    <source>
        <dbReference type="EMBL" id="KAJ1216918.1"/>
    </source>
</evidence>
<feature type="coiled-coil region" evidence="1">
    <location>
        <begin position="13"/>
        <end position="40"/>
    </location>
</feature>
<evidence type="ECO:0000256" key="1">
    <source>
        <dbReference type="SAM" id="Coils"/>
    </source>
</evidence>
<keyword evidence="1" id="KW-0175">Coiled coil</keyword>
<protein>
    <submittedName>
        <fullName evidence="2">Uncharacterized protein</fullName>
    </submittedName>
</protein>
<dbReference type="AlphaFoldDB" id="A0AAV7WS39"/>